<dbReference type="GO" id="GO:0016810">
    <property type="term" value="F:hydrolase activity, acting on carbon-nitrogen (but not peptide) bonds"/>
    <property type="evidence" value="ECO:0007669"/>
    <property type="project" value="InterPro"/>
</dbReference>
<accession>A0A8E1VUH1</accession>
<evidence type="ECO:0000259" key="1">
    <source>
        <dbReference type="Pfam" id="PF01979"/>
    </source>
</evidence>
<evidence type="ECO:0000313" key="3">
    <source>
        <dbReference type="Proteomes" id="UP000550260"/>
    </source>
</evidence>
<feature type="domain" description="Amidohydrolase-related" evidence="1">
    <location>
        <begin position="55"/>
        <end position="392"/>
    </location>
</feature>
<dbReference type="EMBL" id="JACJHR010000005">
    <property type="protein sequence ID" value="MBB2498533.1"/>
    <property type="molecule type" value="Genomic_DNA"/>
</dbReference>
<dbReference type="Proteomes" id="UP000550260">
    <property type="component" value="Unassembled WGS sequence"/>
</dbReference>
<proteinExistence type="predicted"/>
<dbReference type="SUPFAM" id="SSF51556">
    <property type="entry name" value="Metallo-dependent hydrolases"/>
    <property type="match status" value="1"/>
</dbReference>
<name>A0A8E1VUH1_9PSEU</name>
<evidence type="ECO:0000313" key="2">
    <source>
        <dbReference type="EMBL" id="MBB2498533.1"/>
    </source>
</evidence>
<organism evidence="2 3">
    <name type="scientific">Amycolatopsis echigonensis</name>
    <dbReference type="NCBI Taxonomy" id="2576905"/>
    <lineage>
        <taxon>Bacteria</taxon>
        <taxon>Bacillati</taxon>
        <taxon>Actinomycetota</taxon>
        <taxon>Actinomycetes</taxon>
        <taxon>Pseudonocardiales</taxon>
        <taxon>Pseudonocardiaceae</taxon>
        <taxon>Amycolatopsis</taxon>
    </lineage>
</organism>
<dbReference type="PANTHER" id="PTHR43135">
    <property type="entry name" value="ALPHA-D-RIBOSE 1-METHYLPHOSPHONATE 5-TRIPHOSPHATE DIPHOSPHATASE"/>
    <property type="match status" value="1"/>
</dbReference>
<dbReference type="InterPro" id="IPR011059">
    <property type="entry name" value="Metal-dep_hydrolase_composite"/>
</dbReference>
<protein>
    <submittedName>
        <fullName evidence="2">Amidohydrolase family protein</fullName>
    </submittedName>
</protein>
<dbReference type="InterPro" id="IPR032466">
    <property type="entry name" value="Metal_Hydrolase"/>
</dbReference>
<dbReference type="InterPro" id="IPR006680">
    <property type="entry name" value="Amidohydro-rel"/>
</dbReference>
<reference evidence="2 3" key="1">
    <citation type="submission" date="2020-08" db="EMBL/GenBank/DDBJ databases">
        <title>Amycolatopsis echigonensis JCM 21831.</title>
        <authorList>
            <person name="Tedsree N."/>
            <person name="Kuncharoen N."/>
            <person name="Likhitwitayawuid K."/>
            <person name="Tanasupawat S."/>
        </authorList>
    </citation>
    <scope>NUCLEOTIDE SEQUENCE [LARGE SCALE GENOMIC DNA]</scope>
    <source>
        <strain evidence="2 3">JCM 21831</strain>
    </source>
</reference>
<dbReference type="SUPFAM" id="SSF51338">
    <property type="entry name" value="Composite domain of metallo-dependent hydrolases"/>
    <property type="match status" value="1"/>
</dbReference>
<dbReference type="InterPro" id="IPR051781">
    <property type="entry name" value="Metallo-dep_Hydrolase"/>
</dbReference>
<gene>
    <name evidence="2" type="ORF">H5411_05205</name>
</gene>
<dbReference type="Pfam" id="PF01979">
    <property type="entry name" value="Amidohydro_1"/>
    <property type="match status" value="1"/>
</dbReference>
<dbReference type="Gene3D" id="2.30.40.10">
    <property type="entry name" value="Urease, subunit C, domain 1"/>
    <property type="match status" value="1"/>
</dbReference>
<dbReference type="RefSeq" id="WP_183123079.1">
    <property type="nucleotide sequence ID" value="NZ_JACJHR010000005.1"/>
</dbReference>
<dbReference type="PANTHER" id="PTHR43135:SF3">
    <property type="entry name" value="ALPHA-D-RIBOSE 1-METHYLPHOSPHONATE 5-TRIPHOSPHATE DIPHOSPHATASE"/>
    <property type="match status" value="1"/>
</dbReference>
<dbReference type="AlphaFoldDB" id="A0A8E1VUH1"/>
<comment type="caution">
    <text evidence="2">The sequence shown here is derived from an EMBL/GenBank/DDBJ whole genome shotgun (WGS) entry which is preliminary data.</text>
</comment>
<dbReference type="Gene3D" id="3.20.20.140">
    <property type="entry name" value="Metal-dependent hydrolases"/>
    <property type="match status" value="1"/>
</dbReference>
<sequence>MDSRLAVRAEQAFDGVRLMPRGALVLIEDGRIVAVESASAVVPAGWPLLEVPGGTLLPGLIDAHVHLCCDSRNGALERLAGHSDAKQAEVIETGLRRQLAAGVTAVRDLGDRHYATLAWRLRPGLPAVASAGPPITVPGGHCWNMGGAVAGAEQLRAAIAERVERGVDVVKIMGSGGLNTAGTDVFGCQFGDADLRLVVELAHAANLPVTVHAHALPAVEQAIAAGADGIEHCTCLTPAGVRLTGDVLERLAAAGVRVCPTVGIAPGAVPSGPVRAQLERFGLSPDSRARDAATLAGAGVALVSGGDSGIAEGKPHGVLPWSVLALVSAGVPLEPALATATSAAADTCGFGSAKGRLRAGSDADLLLVDGDLAREPAALARVAAVVLRGAVVRATAD</sequence>